<dbReference type="EMBL" id="CAADRA010007311">
    <property type="protein sequence ID" value="VFU00229.1"/>
    <property type="molecule type" value="Genomic_DNA"/>
</dbReference>
<organism evidence="2 3">
    <name type="scientific">Aphanomyces stellatus</name>
    <dbReference type="NCBI Taxonomy" id="120398"/>
    <lineage>
        <taxon>Eukaryota</taxon>
        <taxon>Sar</taxon>
        <taxon>Stramenopiles</taxon>
        <taxon>Oomycota</taxon>
        <taxon>Saprolegniomycetes</taxon>
        <taxon>Saprolegniales</taxon>
        <taxon>Verrucalvaceae</taxon>
        <taxon>Aphanomyces</taxon>
    </lineage>
</organism>
<protein>
    <submittedName>
        <fullName evidence="2">Aste57867_23584 protein</fullName>
    </submittedName>
</protein>
<reference evidence="1" key="2">
    <citation type="submission" date="2019-06" db="EMBL/GenBank/DDBJ databases">
        <title>Genomics analysis of Aphanomyces spp. identifies a new class of oomycete effector associated with host adaptation.</title>
        <authorList>
            <person name="Gaulin E."/>
        </authorList>
    </citation>
    <scope>NUCLEOTIDE SEQUENCE</scope>
    <source>
        <strain evidence="1">CBS 578.67</strain>
    </source>
</reference>
<reference evidence="2 3" key="1">
    <citation type="submission" date="2019-03" db="EMBL/GenBank/DDBJ databases">
        <authorList>
            <person name="Gaulin E."/>
            <person name="Dumas B."/>
        </authorList>
    </citation>
    <scope>NUCLEOTIDE SEQUENCE [LARGE SCALE GENOMIC DNA]</scope>
    <source>
        <strain evidence="2">CBS 568.67</strain>
    </source>
</reference>
<dbReference type="EMBL" id="VJMH01007285">
    <property type="protein sequence ID" value="KAF0684443.1"/>
    <property type="molecule type" value="Genomic_DNA"/>
</dbReference>
<evidence type="ECO:0000313" key="1">
    <source>
        <dbReference type="EMBL" id="KAF0684443.1"/>
    </source>
</evidence>
<evidence type="ECO:0000313" key="3">
    <source>
        <dbReference type="Proteomes" id="UP000332933"/>
    </source>
</evidence>
<evidence type="ECO:0000313" key="2">
    <source>
        <dbReference type="EMBL" id="VFU00229.1"/>
    </source>
</evidence>
<dbReference type="AlphaFoldDB" id="A0A485LP51"/>
<proteinExistence type="predicted"/>
<name>A0A485LP51_9STRA</name>
<dbReference type="Proteomes" id="UP000332933">
    <property type="component" value="Unassembled WGS sequence"/>
</dbReference>
<gene>
    <name evidence="2" type="primary">Aste57867_23584</name>
    <name evidence="1" type="ORF">As57867_023513</name>
    <name evidence="2" type="ORF">ASTE57867_23584</name>
</gene>
<dbReference type="OrthoDB" id="68488at2759"/>
<sequence>MEAKAFTPREISAHAPLTARRVLLALISYALFFTDIPRSGYGFKTIPFPVVSTNQYSVFGPYNYRVIKIELNSSSSKLSGVDFNDRPLPSLDVWLYKFDTTSVGMRSMMEYLAPDAWDACLAYKSPCPTPTLDIATVFSMLDGLVNVMAAASRPVLLRVESYFLDKMYDALTPFMYQEKRWQTIQGVFYHNPTNESVCQSPVRPLMCQLAWSNFNDLYETPTTQVETLADYVQAKAKGYTLQSNQSLQLVLLENMVGDLATTGGTINAALRSFDIVTIFRVQTCERDGICTTTSLEDYRFEGGILTTNSLTWYRTLRLLRLTGQLYNVVRVLALLFVCYALLRDDPDFELASTSVKLIGVVKMALRVPCQVVIYGSWFPMFVFAVAHAIDSTMVYQYSVSEWTSILGDVSFTLFDILTIVSCHMRNVWFLCLLSKIYLLSYPIHALANNGVPGVRGYAFISASFLSIFFGIRVKSIRSTELLQVLAVPPSSHIGLLKISANLPCQLNPGGLWLDLKTLLMSGVFILVVLRIRFKNVLQVPTIVPHGALVYGSPLLFSTSWFGSLLDPVSVDAHNRIDDVQHLGRRRQVVTMLMNLAWMTDPVLYVFVLLDDPMVHVYKCKATKVIFLHPLPLKWMAIWKDEAVESFDLIGKHHLMDLPWTDRLSVE</sequence>
<accession>A0A485LP51</accession>
<keyword evidence="3" id="KW-1185">Reference proteome</keyword>